<dbReference type="HOGENOM" id="CLU_383948_0_0_0"/>
<dbReference type="InterPro" id="IPR010344">
    <property type="entry name" value="YbjH"/>
</dbReference>
<organism evidence="1 2">
    <name type="scientific">Thermovibrio ammonificans (strain DSM 15698 / JCM 12110 / HB-1)</name>
    <dbReference type="NCBI Taxonomy" id="648996"/>
    <lineage>
        <taxon>Bacteria</taxon>
        <taxon>Pseudomonadati</taxon>
        <taxon>Aquificota</taxon>
        <taxon>Aquificia</taxon>
        <taxon>Desulfurobacteriales</taxon>
        <taxon>Desulfurobacteriaceae</taxon>
        <taxon>Thermovibrio</taxon>
    </lineage>
</organism>
<dbReference type="OrthoDB" id="13715at2"/>
<evidence type="ECO:0000313" key="2">
    <source>
        <dbReference type="Proteomes" id="UP000006362"/>
    </source>
</evidence>
<dbReference type="STRING" id="648996.Theam_1092"/>
<dbReference type="AlphaFoldDB" id="E8T2G4"/>
<keyword evidence="2" id="KW-1185">Reference proteome</keyword>
<dbReference type="KEGG" id="tam:Theam_1092"/>
<reference evidence="1" key="1">
    <citation type="submission" date="2011-01" db="EMBL/GenBank/DDBJ databases">
        <title>Complete sequence of chromosome of Thermovibrio ammonificans HB-1.</title>
        <authorList>
            <consortium name="US DOE Joint Genome Institute"/>
            <person name="Lucas S."/>
            <person name="Copeland A."/>
            <person name="Lapidus A."/>
            <person name="Cheng J.-F."/>
            <person name="Goodwin L."/>
            <person name="Pitluck S."/>
            <person name="Davenport K."/>
            <person name="Detter J.C."/>
            <person name="Han C."/>
            <person name="Tapia R."/>
            <person name="Land M."/>
            <person name="Hauser L."/>
            <person name="Kyrpides N."/>
            <person name="Ivanova N."/>
            <person name="Ovchinnikova G."/>
            <person name="Vetriani C."/>
            <person name="Woyke T."/>
        </authorList>
    </citation>
    <scope>NUCLEOTIDE SEQUENCE [LARGE SCALE GENOMIC DNA]</scope>
    <source>
        <strain evidence="1">HB-1</strain>
    </source>
</reference>
<gene>
    <name evidence="1" type="ordered locus">Theam_1092</name>
</gene>
<proteinExistence type="predicted"/>
<dbReference type="EMBL" id="CP002444">
    <property type="protein sequence ID" value="ADU97059.1"/>
    <property type="molecule type" value="Genomic_DNA"/>
</dbReference>
<protein>
    <submittedName>
        <fullName evidence="1">Uncharacterized protein</fullName>
    </submittedName>
</protein>
<dbReference type="eggNOG" id="COG0671">
    <property type="taxonomic scope" value="Bacteria"/>
</dbReference>
<dbReference type="Proteomes" id="UP000006362">
    <property type="component" value="Chromosome"/>
</dbReference>
<evidence type="ECO:0000313" key="1">
    <source>
        <dbReference type="EMBL" id="ADU97059.1"/>
    </source>
</evidence>
<sequence length="658" mass="75140">MKKLTKIRGFVLLTTLFVTLSTTKREALGYDILSNFGRTGLLEIPTAYVIQDGHLAFGTSYVYPYLRFYGNVGFFPGLELGGDITEIRDVVVKGGIWTGYGFYKDKAFFAKYQILPETEKFPAIAVGWDDFHGTKLFESKYFVISKYIDTGIPQNVTIGYSTGVLKGPLFGSEILLHPKFSFITEYAPIKKSKYFGLEDKKIRSKWNFGLKWQPLSWAQFVLSYQRGKEIGLNVNVNMPMGKPWLPHKPRYFVLTKRDVYLIKHNKQTAFFESALKRLDFEYPAVYVKGNTLYIEYSNKGYFYESVALRKALSIFRVVYFPNVKKVVIVLKEKNIPVTEIELPGYLINAYLKGQITYKELLNRAGYTIAPNYKPKIDLKLSNPQITGAIKLRTFLNDPSGALKYKLSYDVGVREYFLNNFIFDAKVILPIKNNIYSVVPPLMKHPVRSDIDKYLNNKHPDIPTLAVSYVSPIAKGTFVGVSAGYNELMFAGVGGDVIHFFGDGRFAAGFGGDWVRKRDSEHPLRLKNYGFHDLYVSAHYVTTYPELHFTVKAGRFLAGDKGVRFEVSRVVKGFEVGFWYTYSDTSDFTGANKNYHDKGVFVAVPLRMFKWRDTKQVGYYSISPWTRDVGQLAGRPLDVYRLLMDKMPFYLKDKAGASE</sequence>
<dbReference type="Pfam" id="PF06082">
    <property type="entry name" value="YjbH"/>
    <property type="match status" value="2"/>
</dbReference>
<name>E8T2G4_THEA1</name>
<accession>E8T2G4</accession>
<dbReference type="RefSeq" id="WP_013537845.1">
    <property type="nucleotide sequence ID" value="NC_014926.1"/>
</dbReference>